<keyword evidence="4" id="KW-1185">Reference proteome</keyword>
<reference evidence="3" key="1">
    <citation type="submission" date="2020-11" db="EMBL/GenBank/DDBJ databases">
        <title>Sequencing the genomes of 1000 actinobacteria strains.</title>
        <authorList>
            <person name="Klenk H.-P."/>
        </authorList>
    </citation>
    <scope>NUCLEOTIDE SEQUENCE</scope>
    <source>
        <strain evidence="3">DSM 45356</strain>
    </source>
</reference>
<organism evidence="3 4">
    <name type="scientific">Longispora fulva</name>
    <dbReference type="NCBI Taxonomy" id="619741"/>
    <lineage>
        <taxon>Bacteria</taxon>
        <taxon>Bacillati</taxon>
        <taxon>Actinomycetota</taxon>
        <taxon>Actinomycetes</taxon>
        <taxon>Micromonosporales</taxon>
        <taxon>Micromonosporaceae</taxon>
        <taxon>Longispora</taxon>
    </lineage>
</organism>
<keyword evidence="2" id="KW-0812">Transmembrane</keyword>
<dbReference type="AlphaFoldDB" id="A0A8J7GJJ6"/>
<dbReference type="GO" id="GO:0005886">
    <property type="term" value="C:plasma membrane"/>
    <property type="evidence" value="ECO:0007669"/>
    <property type="project" value="TreeGrafter"/>
</dbReference>
<comment type="caution">
    <text evidence="3">The sequence shown here is derived from an EMBL/GenBank/DDBJ whole genome shotgun (WGS) entry which is preliminary data.</text>
</comment>
<evidence type="ECO:0000313" key="4">
    <source>
        <dbReference type="Proteomes" id="UP000622552"/>
    </source>
</evidence>
<protein>
    <submittedName>
        <fullName evidence="3">Capsular polysaccharide biosynthesis protein</fullName>
    </submittedName>
</protein>
<feature type="region of interest" description="Disordered" evidence="1">
    <location>
        <begin position="202"/>
        <end position="226"/>
    </location>
</feature>
<proteinExistence type="predicted"/>
<feature type="transmembrane region" description="Helical" evidence="2">
    <location>
        <begin position="12"/>
        <end position="31"/>
    </location>
</feature>
<accession>A0A8J7GJJ6</accession>
<dbReference type="PANTHER" id="PTHR32309:SF13">
    <property type="entry name" value="FERRIC ENTEROBACTIN TRANSPORT PROTEIN FEPE"/>
    <property type="match status" value="1"/>
</dbReference>
<gene>
    <name evidence="3" type="ORF">IW245_003932</name>
</gene>
<feature type="transmembrane region" description="Helical" evidence="2">
    <location>
        <begin position="173"/>
        <end position="197"/>
    </location>
</feature>
<evidence type="ECO:0000256" key="1">
    <source>
        <dbReference type="SAM" id="MobiDB-lite"/>
    </source>
</evidence>
<dbReference type="InterPro" id="IPR050445">
    <property type="entry name" value="Bact_polysacc_biosynth/exp"/>
</dbReference>
<keyword evidence="2" id="KW-1133">Transmembrane helix</keyword>
<dbReference type="EMBL" id="JADOUF010000001">
    <property type="protein sequence ID" value="MBG6137738.1"/>
    <property type="molecule type" value="Genomic_DNA"/>
</dbReference>
<sequence length="226" mass="24587">MPKHDYLRALKVYWPIVLVTAVLTTGLLFAVELREPDVFKARTSLTATFTKSTTLSPTAPLALRLKQRQTKTFCGKAMSLQILGKVIESLDLPYSYPELLSRVQAWSPVDSYRIEVVVTDTDAERASDIANTIAEELVRYVAYQVPDKELGATARLTQTDVGWTPSGPEPVSWATPLFGGSLGGGALGLGLAVVLMARADRRRTRPDEPGQPPAARGVARVPDPGR</sequence>
<evidence type="ECO:0000256" key="2">
    <source>
        <dbReference type="SAM" id="Phobius"/>
    </source>
</evidence>
<evidence type="ECO:0000313" key="3">
    <source>
        <dbReference type="EMBL" id="MBG6137738.1"/>
    </source>
</evidence>
<dbReference type="GO" id="GO:0004713">
    <property type="term" value="F:protein tyrosine kinase activity"/>
    <property type="evidence" value="ECO:0007669"/>
    <property type="project" value="TreeGrafter"/>
</dbReference>
<keyword evidence="2" id="KW-0472">Membrane</keyword>
<dbReference type="Proteomes" id="UP000622552">
    <property type="component" value="Unassembled WGS sequence"/>
</dbReference>
<name>A0A8J7GJJ6_9ACTN</name>
<dbReference type="RefSeq" id="WP_197004567.1">
    <property type="nucleotide sequence ID" value="NZ_BONS01000024.1"/>
</dbReference>
<dbReference type="PANTHER" id="PTHR32309">
    <property type="entry name" value="TYROSINE-PROTEIN KINASE"/>
    <property type="match status" value="1"/>
</dbReference>